<dbReference type="Proteomes" id="UP000235392">
    <property type="component" value="Unassembled WGS sequence"/>
</dbReference>
<dbReference type="Gene3D" id="3.20.20.80">
    <property type="entry name" value="Glycosidases"/>
    <property type="match status" value="1"/>
</dbReference>
<protein>
    <recommendedName>
        <fullName evidence="6">GH26 domain-containing protein</fullName>
    </recommendedName>
</protein>
<reference evidence="8 9" key="1">
    <citation type="submission" date="2017-11" db="EMBL/GenBank/DDBJ databases">
        <title>De novo assembly and phasing of dikaryotic genomes from two isolates of Puccinia coronata f. sp. avenae, the causal agent of oat crown rust.</title>
        <authorList>
            <person name="Miller M.E."/>
            <person name="Zhang Y."/>
            <person name="Omidvar V."/>
            <person name="Sperschneider J."/>
            <person name="Schwessinger B."/>
            <person name="Raley C."/>
            <person name="Palmer J.M."/>
            <person name="Garnica D."/>
            <person name="Upadhyaya N."/>
            <person name="Rathjen J."/>
            <person name="Taylor J.M."/>
            <person name="Park R.F."/>
            <person name="Dodds P.N."/>
            <person name="Hirsch C.D."/>
            <person name="Kianian S.F."/>
            <person name="Figueroa M."/>
        </authorList>
    </citation>
    <scope>NUCLEOTIDE SEQUENCE [LARGE SCALE GENOMIC DNA]</scope>
    <source>
        <strain evidence="8">12SD80</strain>
    </source>
</reference>
<dbReference type="InterPro" id="IPR022790">
    <property type="entry name" value="GH26_dom"/>
</dbReference>
<proteinExistence type="inferred from homology"/>
<dbReference type="EMBL" id="PGCI01000910">
    <property type="protein sequence ID" value="PLW11766.1"/>
    <property type="molecule type" value="Genomic_DNA"/>
</dbReference>
<evidence type="ECO:0000313" key="7">
    <source>
        <dbReference type="EMBL" id="PLW11766.1"/>
    </source>
</evidence>
<dbReference type="PROSITE" id="PS51764">
    <property type="entry name" value="GH26"/>
    <property type="match status" value="1"/>
</dbReference>
<comment type="similarity">
    <text evidence="1 4">Belongs to the glycosyl hydrolase 26 family.</text>
</comment>
<keyword evidence="3 4" id="KW-0326">Glycosidase</keyword>
<comment type="caution">
    <text evidence="8">The sequence shown here is derived from an EMBL/GenBank/DDBJ whole genome shotgun (WGS) entry which is preliminary data.</text>
</comment>
<organism evidence="8 9">
    <name type="scientific">Puccinia coronata f. sp. avenae</name>
    <dbReference type="NCBI Taxonomy" id="200324"/>
    <lineage>
        <taxon>Eukaryota</taxon>
        <taxon>Fungi</taxon>
        <taxon>Dikarya</taxon>
        <taxon>Basidiomycota</taxon>
        <taxon>Pucciniomycotina</taxon>
        <taxon>Pucciniomycetes</taxon>
        <taxon>Pucciniales</taxon>
        <taxon>Pucciniaceae</taxon>
        <taxon>Puccinia</taxon>
    </lineage>
</organism>
<evidence type="ECO:0000256" key="1">
    <source>
        <dbReference type="ARBA" id="ARBA00007754"/>
    </source>
</evidence>
<dbReference type="GO" id="GO:0016985">
    <property type="term" value="F:mannan endo-1,4-beta-mannosidase activity"/>
    <property type="evidence" value="ECO:0007669"/>
    <property type="project" value="InterPro"/>
</dbReference>
<feature type="active site" description="Nucleophile" evidence="4">
    <location>
        <position position="297"/>
    </location>
</feature>
<gene>
    <name evidence="8" type="ORF">PCASD_20872</name>
    <name evidence="7" type="ORF">PCASD_21564</name>
</gene>
<evidence type="ECO:0000259" key="6">
    <source>
        <dbReference type="PROSITE" id="PS51764"/>
    </source>
</evidence>
<keyword evidence="2 4" id="KW-0378">Hydrolase</keyword>
<evidence type="ECO:0000313" key="8">
    <source>
        <dbReference type="EMBL" id="PLW28310.1"/>
    </source>
</evidence>
<dbReference type="SUPFAM" id="SSF51445">
    <property type="entry name" value="(Trans)glycosidases"/>
    <property type="match status" value="1"/>
</dbReference>
<dbReference type="InterPro" id="IPR000805">
    <property type="entry name" value="Glyco_hydro_26"/>
</dbReference>
<dbReference type="PANTHER" id="PTHR40079:SF4">
    <property type="entry name" value="GH26 DOMAIN-CONTAINING PROTEIN-RELATED"/>
    <property type="match status" value="1"/>
</dbReference>
<feature type="signal peptide" evidence="5">
    <location>
        <begin position="1"/>
        <end position="29"/>
    </location>
</feature>
<feature type="chain" id="PRO_5014563447" description="GH26 domain-containing protein" evidence="5">
    <location>
        <begin position="30"/>
        <end position="428"/>
    </location>
</feature>
<dbReference type="PANTHER" id="PTHR40079">
    <property type="entry name" value="MANNAN ENDO-1,4-BETA-MANNOSIDASE E-RELATED"/>
    <property type="match status" value="1"/>
</dbReference>
<evidence type="ECO:0000256" key="2">
    <source>
        <dbReference type="ARBA" id="ARBA00022801"/>
    </source>
</evidence>
<feature type="active site" description="Proton donor" evidence="4">
    <location>
        <position position="144"/>
    </location>
</feature>
<accession>A0A2N5TS37</accession>
<feature type="domain" description="GH26" evidence="6">
    <location>
        <begin position="8"/>
        <end position="368"/>
    </location>
</feature>
<evidence type="ECO:0000256" key="4">
    <source>
        <dbReference type="PROSITE-ProRule" id="PRU01100"/>
    </source>
</evidence>
<evidence type="ECO:0000256" key="3">
    <source>
        <dbReference type="ARBA" id="ARBA00023295"/>
    </source>
</evidence>
<evidence type="ECO:0000256" key="5">
    <source>
        <dbReference type="SAM" id="SignalP"/>
    </source>
</evidence>
<keyword evidence="5" id="KW-0732">Signal</keyword>
<sequence>MATGLMGMGCRMLLLFAAAGRLVRGLALGEPPDGKAYLAAWIDGSAPNLDSPALFNKRIGRNAYGFQLAQTIPVTPYNYTTGGGGMMNVTEVTGTDTTAAIFLTVYPQSLAQVTDAHLQALGKQIAGYQALSPARKVFLRFAPEMQGRWMPYGAQPSLFLALWKRMFASVKALAPETIIVWAPNGAMGYPYGIQLSNVTLQADKDLLDTNKSGELDQGDDAYAAYYPGDSYVDWNGISWYWKGNEYPYLVNKLVPTGYSAGAMTGQSPAGSIGTSGAQTFTSFYSRYCATKPCMFSEMGAAYHVNAAGNISQASLQQSWWRDTITSTGFMDAFPKMKMFMLFEFQKSEDGGDLRDYRLSADERVRTSWLQDLQAVQSRFIWADQSTTNNTSAGQGARSGARSATFWVDAAGWKLGWLVVLIATMYYMF</sequence>
<dbReference type="EMBL" id="PGCI01000369">
    <property type="protein sequence ID" value="PLW28310.1"/>
    <property type="molecule type" value="Genomic_DNA"/>
</dbReference>
<evidence type="ECO:0000313" key="9">
    <source>
        <dbReference type="Proteomes" id="UP000235392"/>
    </source>
</evidence>
<dbReference type="GO" id="GO:0006080">
    <property type="term" value="P:substituted mannan metabolic process"/>
    <property type="evidence" value="ECO:0007669"/>
    <property type="project" value="InterPro"/>
</dbReference>
<name>A0A2N5TS37_9BASI</name>
<dbReference type="AlphaFoldDB" id="A0A2N5TS37"/>
<dbReference type="InterPro" id="IPR017853">
    <property type="entry name" value="GH"/>
</dbReference>